<dbReference type="VEuPathDB" id="TriTrypDB:Tb427_000071700"/>
<keyword evidence="3" id="KW-1003">Cell membrane</keyword>
<evidence type="ECO:0000256" key="9">
    <source>
        <dbReference type="SAM" id="MobiDB-lite"/>
    </source>
</evidence>
<feature type="chain" id="PRO_5004058478" evidence="10">
    <location>
        <begin position="23"/>
        <end position="508"/>
    </location>
</feature>
<dbReference type="GO" id="GO:0098552">
    <property type="term" value="C:side of membrane"/>
    <property type="evidence" value="ECO:0007669"/>
    <property type="project" value="UniProtKB-KW"/>
</dbReference>
<dbReference type="VEuPathDB" id="TriTrypDB:Tb1125.Tb09.v4.0030"/>
<keyword evidence="8" id="KW-0449">Lipoprotein</keyword>
<comment type="subcellular location">
    <subcellularLocation>
        <location evidence="2">Cell membrane</location>
        <topology evidence="2">Lipid-anchor</topology>
        <topology evidence="2">GPI-anchor</topology>
    </subcellularLocation>
</comment>
<evidence type="ECO:0000256" key="1">
    <source>
        <dbReference type="ARBA" id="ARBA00002523"/>
    </source>
</evidence>
<evidence type="ECO:0000256" key="4">
    <source>
        <dbReference type="ARBA" id="ARBA00022622"/>
    </source>
</evidence>
<evidence type="ECO:0000313" key="13">
    <source>
        <dbReference type="EMBL" id="AGH61015.1"/>
    </source>
</evidence>
<evidence type="ECO:0000256" key="5">
    <source>
        <dbReference type="ARBA" id="ARBA00022729"/>
    </source>
</evidence>
<evidence type="ECO:0000256" key="6">
    <source>
        <dbReference type="ARBA" id="ARBA00023136"/>
    </source>
</evidence>
<evidence type="ECO:0000259" key="12">
    <source>
        <dbReference type="Pfam" id="PF13206"/>
    </source>
</evidence>
<comment type="function">
    <text evidence="1">VSG forms a coat on the surface of the parasite. The trypanosome evades the immune response of the host by expressing a series of antigenically distinct VSGs from an estimated 1000 VSG genes.</text>
</comment>
<protein>
    <submittedName>
        <fullName evidence="13">Variant surface glycoprotein 447</fullName>
    </submittedName>
</protein>
<feature type="domain" description="Trypanosome variant surface glycoprotein B-type N-terminal" evidence="12">
    <location>
        <begin position="15"/>
        <end position="367"/>
    </location>
</feature>
<dbReference type="AlphaFoldDB" id="M4TD97"/>
<keyword evidence="6" id="KW-0472">Membrane</keyword>
<evidence type="ECO:0000256" key="2">
    <source>
        <dbReference type="ARBA" id="ARBA00004609"/>
    </source>
</evidence>
<sequence>MRSDIIAFMLLSACGFAQQADAGTNEAKNLAEMGTLCSLINLAETSITGLSEPGISEDDLDAIKAVNITLADPEWTKQFPTEPTAAKQDAPNCKDPSTQAQCNTQWLEWKASSIKANGEGELTKKIQISNEQKLSPQGQAAANQAAAITEAALQLKQTYNDKYKPDLDEAATKIKADLELAVFGQSTAGKNPESKCVAPEGTDRQTMCALPSVGKALCITLLCVCTKDGVSNSDDVCGDTRTPTLTWAAAAAAPAQYASLDAICKKHTNSKVTSEFIIQKLGQLFGMLKTTTHASGDMIHLGSHTGSQHCDKQANSACADFTKAYPLTSGGTAASIAWEQHLLDAVEKLKKADHAAQEKRRTEATIKALRGQVELVFNRAAMTEVDATKSPNPIASPPICTSHKTNPTCTEDSSCKWEGKTETDGTCKPKEGEGQANAAGTGEGAAERTYPNCSQCTDLEQCAKAAGKPKEGKKSVCGWIEGKCQDFSFLLNKKLALIAAVFMSLVAL</sequence>
<reference evidence="13" key="1">
    <citation type="submission" date="2013-02" db="EMBL/GenBank/DDBJ databases">
        <authorList>
            <person name="Cross G.A.M."/>
            <person name="Kim H.-S."/>
            <person name="Wickstead B."/>
        </authorList>
    </citation>
    <scope>NUCLEOTIDE SEQUENCE</scope>
    <source>
        <strain evidence="13">Lister 427</strain>
    </source>
</reference>
<dbReference type="InterPro" id="IPR019609">
    <property type="entry name" value="Variant_surf_glycoprt_trypan_C"/>
</dbReference>
<reference evidence="13" key="2">
    <citation type="journal article" date="2014" name="Mol. Biochem. Parasitol.">
        <title>Capturing the variant surface glycoprotein repertoire (the VSGnome) of Trypanosoma brucei Lister 427.</title>
        <authorList>
            <person name="Cross G.A."/>
            <person name="Kim H.S."/>
            <person name="Wickstead B."/>
        </authorList>
    </citation>
    <scope>NUCLEOTIDE SEQUENCE</scope>
    <source>
        <strain evidence="13">Lister 427</strain>
    </source>
</reference>
<dbReference type="VEuPathDB" id="TriTrypDB:Tbg972.9.570"/>
<evidence type="ECO:0000256" key="8">
    <source>
        <dbReference type="ARBA" id="ARBA00023288"/>
    </source>
</evidence>
<evidence type="ECO:0000256" key="10">
    <source>
        <dbReference type="SAM" id="SignalP"/>
    </source>
</evidence>
<evidence type="ECO:0000256" key="7">
    <source>
        <dbReference type="ARBA" id="ARBA00023180"/>
    </source>
</evidence>
<accession>M4TD97</accession>
<feature type="compositionally biased region" description="Basic and acidic residues" evidence="9">
    <location>
        <begin position="420"/>
        <end position="433"/>
    </location>
</feature>
<feature type="region of interest" description="Disordered" evidence="9">
    <location>
        <begin position="420"/>
        <end position="446"/>
    </location>
</feature>
<dbReference type="GO" id="GO:0005886">
    <property type="term" value="C:plasma membrane"/>
    <property type="evidence" value="ECO:0007669"/>
    <property type="project" value="UniProtKB-SubCell"/>
</dbReference>
<dbReference type="VEuPathDB" id="TriTrypDB:Tb09.v4.0030"/>
<evidence type="ECO:0000259" key="11">
    <source>
        <dbReference type="Pfam" id="PF10659"/>
    </source>
</evidence>
<feature type="domain" description="Trypanosome variant surface glycoprotein C-terminal" evidence="11">
    <location>
        <begin position="400"/>
        <end position="506"/>
    </location>
</feature>
<keyword evidence="7" id="KW-0325">Glycoprotein</keyword>
<proteinExistence type="predicted"/>
<name>M4TD97_9TRYP</name>
<keyword evidence="4" id="KW-0336">GPI-anchor</keyword>
<dbReference type="EMBL" id="KC613584">
    <property type="protein sequence ID" value="AGH61015.1"/>
    <property type="molecule type" value="Genomic_DNA"/>
</dbReference>
<keyword evidence="5 10" id="KW-0732">Signal</keyword>
<dbReference type="InterPro" id="IPR025932">
    <property type="entry name" value="Trypano_VSG_B_N_dom"/>
</dbReference>
<evidence type="ECO:0000256" key="3">
    <source>
        <dbReference type="ARBA" id="ARBA00022475"/>
    </source>
</evidence>
<dbReference type="Pfam" id="PF10659">
    <property type="entry name" value="Trypan_glycop_C"/>
    <property type="match status" value="1"/>
</dbReference>
<organism evidence="13">
    <name type="scientific">Trypanosoma brucei</name>
    <dbReference type="NCBI Taxonomy" id="5691"/>
    <lineage>
        <taxon>Eukaryota</taxon>
        <taxon>Discoba</taxon>
        <taxon>Euglenozoa</taxon>
        <taxon>Kinetoplastea</taxon>
        <taxon>Metakinetoplastina</taxon>
        <taxon>Trypanosomatida</taxon>
        <taxon>Trypanosomatidae</taxon>
        <taxon>Trypanosoma</taxon>
    </lineage>
</organism>
<dbReference type="Pfam" id="PF13206">
    <property type="entry name" value="VSG_B"/>
    <property type="match status" value="1"/>
</dbReference>
<feature type="signal peptide" evidence="10">
    <location>
        <begin position="1"/>
        <end position="22"/>
    </location>
</feature>